<accession>A0A6J4IK81</accession>
<dbReference type="Gene3D" id="3.40.1490.10">
    <property type="entry name" value="Bit1"/>
    <property type="match status" value="1"/>
</dbReference>
<dbReference type="InterPro" id="IPR023476">
    <property type="entry name" value="Pep_tRNA_hydro_II_dom_sf"/>
</dbReference>
<dbReference type="EMBL" id="CADCTH010000275">
    <property type="protein sequence ID" value="CAA9252681.1"/>
    <property type="molecule type" value="Genomic_DNA"/>
</dbReference>
<sequence>MSCALPLTPALAPLAARVCPWLVEAAVPPERDEPEDGPPDETVRAMTLVLRLERDAPARTAVLESAASAALALCLDERAAPDGPWFDAVAAWAGAGRIRKLARRARTSHWRAVQEIEGVTLGPEGAEVRALVPGPVDEVPHEVRRLQIGGTELPPDEPGPPPDGAAVIWLNPGVEQTLGKAAAQVGHASMILGTVLAGAGEDPSGALHAAVRTASRDDWARWTGSLDADPSGRTAWEEHGVAPVRDAGFTEVAPGTVTCLAVRASSAP</sequence>
<proteinExistence type="predicted"/>
<dbReference type="SUPFAM" id="SSF102462">
    <property type="entry name" value="Peptidyl-tRNA hydrolase II"/>
    <property type="match status" value="1"/>
</dbReference>
<reference evidence="1" key="1">
    <citation type="submission" date="2020-02" db="EMBL/GenBank/DDBJ databases">
        <authorList>
            <person name="Meier V. D."/>
        </authorList>
    </citation>
    <scope>NUCLEOTIDE SEQUENCE</scope>
    <source>
        <strain evidence="1">AVDCRST_MAG54</strain>
    </source>
</reference>
<name>A0A6J4IK81_9PSEU</name>
<gene>
    <name evidence="1" type="ORF">AVDCRST_MAG54-2078</name>
</gene>
<organism evidence="1">
    <name type="scientific">uncultured Actinomycetospora sp</name>
    <dbReference type="NCBI Taxonomy" id="1135996"/>
    <lineage>
        <taxon>Bacteria</taxon>
        <taxon>Bacillati</taxon>
        <taxon>Actinomycetota</taxon>
        <taxon>Actinomycetes</taxon>
        <taxon>Pseudonocardiales</taxon>
        <taxon>Pseudonocardiaceae</taxon>
        <taxon>Actinomycetospora</taxon>
        <taxon>environmental samples</taxon>
    </lineage>
</organism>
<protein>
    <submittedName>
        <fullName evidence="1">Uncharacterized protein</fullName>
    </submittedName>
</protein>
<dbReference type="AlphaFoldDB" id="A0A6J4IK81"/>
<evidence type="ECO:0000313" key="1">
    <source>
        <dbReference type="EMBL" id="CAA9252681.1"/>
    </source>
</evidence>